<feature type="transmembrane region" description="Helical" evidence="1">
    <location>
        <begin position="142"/>
        <end position="166"/>
    </location>
</feature>
<name>A0A915LC06_MELJA</name>
<dbReference type="AlphaFoldDB" id="A0A915LC06"/>
<keyword evidence="1" id="KW-0472">Membrane</keyword>
<evidence type="ECO:0000313" key="2">
    <source>
        <dbReference type="Proteomes" id="UP000887561"/>
    </source>
</evidence>
<organism evidence="2 3">
    <name type="scientific">Meloidogyne javanica</name>
    <name type="common">Root-knot nematode worm</name>
    <dbReference type="NCBI Taxonomy" id="6303"/>
    <lineage>
        <taxon>Eukaryota</taxon>
        <taxon>Metazoa</taxon>
        <taxon>Ecdysozoa</taxon>
        <taxon>Nematoda</taxon>
        <taxon>Chromadorea</taxon>
        <taxon>Rhabditida</taxon>
        <taxon>Tylenchina</taxon>
        <taxon>Tylenchomorpha</taxon>
        <taxon>Tylenchoidea</taxon>
        <taxon>Meloidogynidae</taxon>
        <taxon>Meloidogyninae</taxon>
        <taxon>Meloidogyne</taxon>
        <taxon>Meloidogyne incognita group</taxon>
    </lineage>
</organism>
<proteinExistence type="predicted"/>
<dbReference type="WBParaSite" id="scaffold10283_cov277.g14671">
    <property type="protein sequence ID" value="scaffold10283_cov277.g14671"/>
    <property type="gene ID" value="scaffold10283_cov277.g14671"/>
</dbReference>
<dbReference type="Proteomes" id="UP000887561">
    <property type="component" value="Unplaced"/>
</dbReference>
<evidence type="ECO:0000256" key="1">
    <source>
        <dbReference type="SAM" id="Phobius"/>
    </source>
</evidence>
<protein>
    <submittedName>
        <fullName evidence="3">Uncharacterized protein</fullName>
    </submittedName>
</protein>
<accession>A0A915LC06</accession>
<keyword evidence="1" id="KW-1133">Transmembrane helix</keyword>
<reference evidence="3" key="1">
    <citation type="submission" date="2022-11" db="UniProtKB">
        <authorList>
            <consortium name="WormBaseParasite"/>
        </authorList>
    </citation>
    <scope>IDENTIFICATION</scope>
</reference>
<sequence>MHLPEMRIPEFLRRRENSPDTPQNIEFQPQQSNYNRFELDTGHVMDYYENHILVENPQLGDYQLAVPSQQYQKRPRRNVKETWKECRLNRGKCQNSFFVSFHKDDRENSLFSTKMNECSKNVEMKRKKRDVFKIEWVECGDFIVWAWIIFIIIVYVGIAVYLGILFF</sequence>
<keyword evidence="1" id="KW-0812">Transmembrane</keyword>
<keyword evidence="2" id="KW-1185">Reference proteome</keyword>
<evidence type="ECO:0000313" key="3">
    <source>
        <dbReference type="WBParaSite" id="scaffold10283_cov277.g14671"/>
    </source>
</evidence>